<reference evidence="4" key="1">
    <citation type="submission" date="2023-03" db="EMBL/GenBank/DDBJ databases">
        <title>Actinoallomurus iriomotensis NBRC 103681.</title>
        <authorList>
            <person name="Ichikawa N."/>
            <person name="Sato H."/>
            <person name="Tonouchi N."/>
        </authorList>
    </citation>
    <scope>NUCLEOTIDE SEQUENCE</scope>
    <source>
        <strain evidence="4">NBRC 103681</strain>
    </source>
</reference>
<evidence type="ECO:0000313" key="4">
    <source>
        <dbReference type="EMBL" id="GLY81798.1"/>
    </source>
</evidence>
<accession>A0A9W6RU69</accession>
<comment type="caution">
    <text evidence="4">The sequence shown here is derived from an EMBL/GenBank/DDBJ whole genome shotgun (WGS) entry which is preliminary data.</text>
</comment>
<dbReference type="NCBIfam" id="TIGR01981">
    <property type="entry name" value="sufD"/>
    <property type="match status" value="1"/>
</dbReference>
<comment type="similarity">
    <text evidence="1">Belongs to the iron-sulfur cluster assembly SufBD family.</text>
</comment>
<feature type="domain" description="SUF system FeS cluster assembly SufBD core" evidence="3">
    <location>
        <begin position="116"/>
        <end position="344"/>
    </location>
</feature>
<organism evidence="4 5">
    <name type="scientific">Actinoallomurus iriomotensis</name>
    <dbReference type="NCBI Taxonomy" id="478107"/>
    <lineage>
        <taxon>Bacteria</taxon>
        <taxon>Bacillati</taxon>
        <taxon>Actinomycetota</taxon>
        <taxon>Actinomycetes</taxon>
        <taxon>Streptosporangiales</taxon>
        <taxon>Thermomonosporaceae</taxon>
        <taxon>Actinoallomurus</taxon>
    </lineage>
</organism>
<protein>
    <submittedName>
        <fullName evidence="4">Fe-S cluster assembly protein SufD</fullName>
    </submittedName>
</protein>
<proteinExistence type="inferred from homology"/>
<dbReference type="Proteomes" id="UP001165135">
    <property type="component" value="Unassembled WGS sequence"/>
</dbReference>
<name>A0A9W6RU69_9ACTN</name>
<feature type="compositionally biased region" description="Low complexity" evidence="2">
    <location>
        <begin position="377"/>
        <end position="387"/>
    </location>
</feature>
<dbReference type="InterPro" id="IPR055346">
    <property type="entry name" value="Fe-S_cluster_assembly_SufBD"/>
</dbReference>
<dbReference type="RefSeq" id="WP_285636710.1">
    <property type="nucleotide sequence ID" value="NZ_BSTJ01000022.1"/>
</dbReference>
<gene>
    <name evidence="4" type="primary">sufD</name>
    <name evidence="4" type="ORF">Airi01_100650</name>
</gene>
<dbReference type="InterPro" id="IPR000825">
    <property type="entry name" value="SUF_FeS_clus_asmbl_SufBD_core"/>
</dbReference>
<dbReference type="Pfam" id="PF01458">
    <property type="entry name" value="SUFBD_core"/>
    <property type="match status" value="1"/>
</dbReference>
<feature type="region of interest" description="Disordered" evidence="2">
    <location>
        <begin position="371"/>
        <end position="402"/>
    </location>
</feature>
<dbReference type="PANTHER" id="PTHR43575">
    <property type="entry name" value="PROTEIN ABCI7, CHLOROPLASTIC"/>
    <property type="match status" value="1"/>
</dbReference>
<dbReference type="PANTHER" id="PTHR43575:SF1">
    <property type="entry name" value="PROTEIN ABCI7, CHLOROPLASTIC"/>
    <property type="match status" value="1"/>
</dbReference>
<dbReference type="GO" id="GO:0016226">
    <property type="term" value="P:iron-sulfur cluster assembly"/>
    <property type="evidence" value="ECO:0007669"/>
    <property type="project" value="InterPro"/>
</dbReference>
<evidence type="ECO:0000256" key="1">
    <source>
        <dbReference type="ARBA" id="ARBA00043967"/>
    </source>
</evidence>
<dbReference type="SUPFAM" id="SSF101960">
    <property type="entry name" value="Stabilizer of iron transporter SufD"/>
    <property type="match status" value="1"/>
</dbReference>
<dbReference type="AlphaFoldDB" id="A0A9W6RU69"/>
<dbReference type="InterPro" id="IPR011542">
    <property type="entry name" value="SUF_FeS_clus_asmbl_SufD"/>
</dbReference>
<evidence type="ECO:0000313" key="5">
    <source>
        <dbReference type="Proteomes" id="UP001165135"/>
    </source>
</evidence>
<evidence type="ECO:0000256" key="2">
    <source>
        <dbReference type="SAM" id="MobiDB-lite"/>
    </source>
</evidence>
<dbReference type="InterPro" id="IPR037284">
    <property type="entry name" value="SUF_FeS_clus_asmbl_SufBD_sf"/>
</dbReference>
<sequence length="402" mass="43365">MGVETRPLSTLHERTSYDVADFPVPTGREEEWRFTPLRRLRDLHKGAEADGKVVVDVDAAPEVKVETVGRTDERVGKAYVPADRVSAQAYASFAQATLITVPKEVVATSPTVVTLRGEGGVAYGHTTVVLEPFAQATVVLDHIGTATYADNVEFVVGDGASLSVFSLQNWADDAVHLSHQHARLGRDAKFTSFTVSLGGDVVRIAPSVAYDAPGGDAELYGVYFVDKDQHIEHRLLVDHTTPNCRSRVDYRGALQDEGAHTVWIGDVIIRAEAEGTDTYELNRNLVLTDGTRVDSVPNLEILTGEVAGAGHASASGRLDDQHLFYLQARGIPHDVARRMVVRGFLGQLVDKITVPDIQEQVRTAIDKELDRGGASGAAGAAKQAVRGASDEPGATIEQELDR</sequence>
<evidence type="ECO:0000259" key="3">
    <source>
        <dbReference type="Pfam" id="PF01458"/>
    </source>
</evidence>
<dbReference type="EMBL" id="BSTJ01000022">
    <property type="protein sequence ID" value="GLY81798.1"/>
    <property type="molecule type" value="Genomic_DNA"/>
</dbReference>